<evidence type="ECO:0000313" key="2">
    <source>
        <dbReference type="Proteomes" id="UP000555836"/>
    </source>
</evidence>
<sequence length="79" mass="9330">KAHGLPYICIHDSFITFSSAWKALVDAMFYGWREVLGSDMNCKVDFKYGKPAPTEDLEEREDYDLWMETTTEQERRLFV</sequence>
<name>A0A7Y0S5P3_VIBPH</name>
<dbReference type="EMBL" id="JABCLD010001384">
    <property type="protein sequence ID" value="NMU26712.1"/>
    <property type="molecule type" value="Genomic_DNA"/>
</dbReference>
<feature type="non-terminal residue" evidence="1">
    <location>
        <position position="1"/>
    </location>
</feature>
<dbReference type="Proteomes" id="UP000555836">
    <property type="component" value="Unassembled WGS sequence"/>
</dbReference>
<evidence type="ECO:0008006" key="3">
    <source>
        <dbReference type="Google" id="ProtNLM"/>
    </source>
</evidence>
<evidence type="ECO:0000313" key="1">
    <source>
        <dbReference type="EMBL" id="NMU26712.1"/>
    </source>
</evidence>
<feature type="non-terminal residue" evidence="1">
    <location>
        <position position="79"/>
    </location>
</feature>
<protein>
    <recommendedName>
        <fullName evidence="3">DNA-directed RNA polymerase</fullName>
    </recommendedName>
</protein>
<reference evidence="1 2" key="1">
    <citation type="submission" date="2020-04" db="EMBL/GenBank/DDBJ databases">
        <title>Whole-genome sequencing of Vibrio spp. from China reveals different genetic environments of blaCTX-M-14 among diverse lineages.</title>
        <authorList>
            <person name="Zheng Z."/>
            <person name="Ye L."/>
            <person name="Chen S."/>
        </authorList>
    </citation>
    <scope>NUCLEOTIDE SEQUENCE [LARGE SCALE GENOMIC DNA]</scope>
    <source>
        <strain evidence="1 2">Vb0574</strain>
    </source>
</reference>
<comment type="caution">
    <text evidence="1">The sequence shown here is derived from an EMBL/GenBank/DDBJ whole genome shotgun (WGS) entry which is preliminary data.</text>
</comment>
<organism evidence="1 2">
    <name type="scientific">Vibrio parahaemolyticus</name>
    <dbReference type="NCBI Taxonomy" id="670"/>
    <lineage>
        <taxon>Bacteria</taxon>
        <taxon>Pseudomonadati</taxon>
        <taxon>Pseudomonadota</taxon>
        <taxon>Gammaproteobacteria</taxon>
        <taxon>Vibrionales</taxon>
        <taxon>Vibrionaceae</taxon>
        <taxon>Vibrio</taxon>
    </lineage>
</organism>
<accession>A0A7Y0S5P3</accession>
<dbReference type="AlphaFoldDB" id="A0A7Y0S5P3"/>
<gene>
    <name evidence="1" type="ORF">HKB21_13895</name>
</gene>
<proteinExistence type="predicted"/>